<dbReference type="InterPro" id="IPR038607">
    <property type="entry name" value="PhoD-like_sf"/>
</dbReference>
<protein>
    <submittedName>
        <fullName evidence="1">Isoleucyl-tRNA synthetase</fullName>
    </submittedName>
</protein>
<dbReference type="SUPFAM" id="SSF56300">
    <property type="entry name" value="Metallo-dependent phosphatases"/>
    <property type="match status" value="1"/>
</dbReference>
<evidence type="ECO:0000313" key="1">
    <source>
        <dbReference type="EMBL" id="ROO23896.1"/>
    </source>
</evidence>
<dbReference type="InterPro" id="IPR029052">
    <property type="entry name" value="Metallo-depent_PP-like"/>
</dbReference>
<keyword evidence="1" id="KW-0030">Aminoacyl-tRNA synthetase</keyword>
<dbReference type="PANTHER" id="PTHR37031:SF2">
    <property type="entry name" value="PHOD-LIKE PHOSPHATASE METALLOPHOSPHATASE DOMAIN-CONTAINING PROTEIN"/>
    <property type="match status" value="1"/>
</dbReference>
<name>A0A423PEB0_9GAMM</name>
<gene>
    <name evidence="1" type="ORF">SAHL_16170</name>
</gene>
<sequence length="663" mass="74800">MGHAGGRPPTYNRAMIAPTDGLPAVLAGPIVRRAEPERVVLWLVTSRDMPLTLALYPDDDGRAQEPAARIPLAAATRGVRIGRHAWIQLIDVDLAAHAVPPLPVDVPIGYDLELGAARTSLAAAEPGLCYPGERRPRFAIRPRLTNLLHGSCRRPHHDSGDGMARADRWLGAQRDDTAEWPSVLLLTGDQIYADDVAGPMLRAIHALIARLGLWSETLAGATLPDSEALYACEYCYYQREELLPMEKTTRDLRDRFFGGTRKPVFTSATAGNHLITLAEVLAMYLLCWSDAPWRGLTFTRPELQGDENATYDAERPVIERFVAELPAARRLMANLPTAMIFDDHDITDDWNLTGEWMDSAYGHPFSCRIIGNALIAYLLCQGWGNRPEAFDDGVLDQVDHFIARRDGASQDALIDRLLSFDQWHFTLDTEPAVVVLDTRTRRWRRQRQPTRPSGLMDWEALSEMQGRLLGRDAVVMVSPAPIFGVKLIENIQRVFTFFGKPLMVDAENWMAHRGAAHTLLNIFRHRGTPRTFTILSGDVHYSFVYDVTLRFSAMRQRIWQITSSGVKNEFPRTLLDWFDRLNRWLYAPYSPLNWFTKRRRMRIVPRRPSPAERGERLVNGSGIGHVRFDAAGRPVAITELRADAPDVVFDYPDSEDENGHGRF</sequence>
<dbReference type="Proteomes" id="UP000285123">
    <property type="component" value="Unassembled WGS sequence"/>
</dbReference>
<dbReference type="AlphaFoldDB" id="A0A423PEB0"/>
<dbReference type="EMBL" id="AYKF01000132">
    <property type="protein sequence ID" value="ROO23896.1"/>
    <property type="molecule type" value="Genomic_DNA"/>
</dbReference>
<comment type="caution">
    <text evidence="1">The sequence shown here is derived from an EMBL/GenBank/DDBJ whole genome shotgun (WGS) entry which is preliminary data.</text>
</comment>
<proteinExistence type="predicted"/>
<dbReference type="PANTHER" id="PTHR37031">
    <property type="entry name" value="METALLOPHOSPHATASE BINDING DOMAIN PROTEIN"/>
    <property type="match status" value="1"/>
</dbReference>
<organism evidence="1 2">
    <name type="scientific">Salinisphaera orenii YIM 95161</name>
    <dbReference type="NCBI Taxonomy" id="1051139"/>
    <lineage>
        <taxon>Bacteria</taxon>
        <taxon>Pseudomonadati</taxon>
        <taxon>Pseudomonadota</taxon>
        <taxon>Gammaproteobacteria</taxon>
        <taxon>Salinisphaerales</taxon>
        <taxon>Salinisphaeraceae</taxon>
        <taxon>Salinisphaera</taxon>
    </lineage>
</organism>
<dbReference type="Gene3D" id="3.60.21.70">
    <property type="entry name" value="PhoD-like phosphatase"/>
    <property type="match status" value="1"/>
</dbReference>
<keyword evidence="1" id="KW-0436">Ligase</keyword>
<reference evidence="1 2" key="1">
    <citation type="submission" date="2013-10" db="EMBL/GenBank/DDBJ databases">
        <title>Salinisphaera halophila YIM 95161 Genome Sequencing.</title>
        <authorList>
            <person name="Lai Q."/>
            <person name="Li C."/>
            <person name="Shao Z."/>
        </authorList>
    </citation>
    <scope>NUCLEOTIDE SEQUENCE [LARGE SCALE GENOMIC DNA]</scope>
    <source>
        <strain evidence="1 2">YIM 95161</strain>
    </source>
</reference>
<accession>A0A423PEB0</accession>
<dbReference type="GO" id="GO:0004812">
    <property type="term" value="F:aminoacyl-tRNA ligase activity"/>
    <property type="evidence" value="ECO:0007669"/>
    <property type="project" value="UniProtKB-KW"/>
</dbReference>
<evidence type="ECO:0000313" key="2">
    <source>
        <dbReference type="Proteomes" id="UP000285123"/>
    </source>
</evidence>